<keyword evidence="1" id="KW-0596">Phosphopantetheine</keyword>
<dbReference type="Gene3D" id="1.10.1200.10">
    <property type="entry name" value="ACP-like"/>
    <property type="match status" value="1"/>
</dbReference>
<dbReference type="Proteomes" id="UP000248857">
    <property type="component" value="Unassembled WGS sequence"/>
</dbReference>
<keyword evidence="2" id="KW-0597">Phosphoprotein</keyword>
<evidence type="ECO:0000256" key="1">
    <source>
        <dbReference type="ARBA" id="ARBA00022450"/>
    </source>
</evidence>
<reference evidence="4 5" key="1">
    <citation type="journal article" date="2018" name="Sci. Rep.">
        <title>A novel species of the marine cyanobacterium Acaryochloris with a unique pigment content and lifestyle.</title>
        <authorList>
            <person name="Partensky F."/>
            <person name="Six C."/>
            <person name="Ratin M."/>
            <person name="Garczarek L."/>
            <person name="Vaulot D."/>
            <person name="Probert I."/>
            <person name="Calteau A."/>
            <person name="Gourvil P."/>
            <person name="Marie D."/>
            <person name="Grebert T."/>
            <person name="Bouchier C."/>
            <person name="Le Panse S."/>
            <person name="Gachenot M."/>
            <person name="Rodriguez F."/>
            <person name="Garrido J.L."/>
        </authorList>
    </citation>
    <scope>NUCLEOTIDE SEQUENCE [LARGE SCALE GENOMIC DNA]</scope>
    <source>
        <strain evidence="4 5">RCC1774</strain>
    </source>
</reference>
<name>A0A2W1JU87_9CYAN</name>
<feature type="domain" description="Carrier" evidence="3">
    <location>
        <begin position="1"/>
        <end position="81"/>
    </location>
</feature>
<dbReference type="EC" id="6.1.1.13" evidence="4"/>
<accession>A0A2W1JU87</accession>
<evidence type="ECO:0000259" key="3">
    <source>
        <dbReference type="PROSITE" id="PS50075"/>
    </source>
</evidence>
<organism evidence="4 5">
    <name type="scientific">Acaryochloris thomasi RCC1774</name>
    <dbReference type="NCBI Taxonomy" id="1764569"/>
    <lineage>
        <taxon>Bacteria</taxon>
        <taxon>Bacillati</taxon>
        <taxon>Cyanobacteriota</taxon>
        <taxon>Cyanophyceae</taxon>
        <taxon>Acaryochloridales</taxon>
        <taxon>Acaryochloridaceae</taxon>
        <taxon>Acaryochloris</taxon>
        <taxon>Acaryochloris thomasi</taxon>
    </lineage>
</organism>
<evidence type="ECO:0000313" key="5">
    <source>
        <dbReference type="Proteomes" id="UP000248857"/>
    </source>
</evidence>
<dbReference type="Pfam" id="PF00550">
    <property type="entry name" value="PP-binding"/>
    <property type="match status" value="1"/>
</dbReference>
<dbReference type="OrthoDB" id="583189at2"/>
<evidence type="ECO:0000256" key="2">
    <source>
        <dbReference type="ARBA" id="ARBA00022553"/>
    </source>
</evidence>
<keyword evidence="5" id="KW-1185">Reference proteome</keyword>
<protein>
    <submittedName>
        <fullName evidence="4">D-alanine--poly(Phosphoribitol) ligase subunit 2</fullName>
        <ecNumber evidence="4">6.1.1.13</ecNumber>
    </submittedName>
</protein>
<dbReference type="PROSITE" id="PS50075">
    <property type="entry name" value="CARRIER"/>
    <property type="match status" value="1"/>
</dbReference>
<dbReference type="InterPro" id="IPR009081">
    <property type="entry name" value="PP-bd_ACP"/>
</dbReference>
<dbReference type="AlphaFoldDB" id="A0A2W1JU87"/>
<dbReference type="RefSeq" id="WP_110986379.1">
    <property type="nucleotide sequence ID" value="NZ_CAWNWM010000006.1"/>
</dbReference>
<dbReference type="GO" id="GO:0016874">
    <property type="term" value="F:ligase activity"/>
    <property type="evidence" value="ECO:0007669"/>
    <property type="project" value="UniProtKB-KW"/>
</dbReference>
<dbReference type="PROSITE" id="PS00012">
    <property type="entry name" value="PHOSPHOPANTETHEINE"/>
    <property type="match status" value="1"/>
</dbReference>
<sequence length="83" mass="9267">MTAEEIKPKIYSVVLSILPNTTEDQIADDSDIFALGLDSVNAMNLIFQLQDEFGVQFDMGEINLDNFRTVANIEELLKSKQSA</sequence>
<dbReference type="InterPro" id="IPR006162">
    <property type="entry name" value="Ppantetheine_attach_site"/>
</dbReference>
<gene>
    <name evidence="4" type="primary">dltC</name>
    <name evidence="4" type="ORF">C1752_02329</name>
</gene>
<dbReference type="EMBL" id="PQWO01000006">
    <property type="protein sequence ID" value="PZD73364.1"/>
    <property type="molecule type" value="Genomic_DNA"/>
</dbReference>
<comment type="caution">
    <text evidence="4">The sequence shown here is derived from an EMBL/GenBank/DDBJ whole genome shotgun (WGS) entry which is preliminary data.</text>
</comment>
<evidence type="ECO:0000313" key="4">
    <source>
        <dbReference type="EMBL" id="PZD73364.1"/>
    </source>
</evidence>
<proteinExistence type="predicted"/>
<keyword evidence="4" id="KW-0436">Ligase</keyword>
<dbReference type="InterPro" id="IPR036736">
    <property type="entry name" value="ACP-like_sf"/>
</dbReference>
<dbReference type="SUPFAM" id="SSF47336">
    <property type="entry name" value="ACP-like"/>
    <property type="match status" value="1"/>
</dbReference>